<accession>A0ABP0FEY0</accession>
<evidence type="ECO:0000256" key="9">
    <source>
        <dbReference type="ARBA" id="ARBA00023136"/>
    </source>
</evidence>
<keyword evidence="4 10" id="KW-0999">Mitochondrion inner membrane</keyword>
<dbReference type="PIRSF" id="PIRSF037871">
    <property type="entry name" value="TIM44"/>
    <property type="match status" value="1"/>
</dbReference>
<evidence type="ECO:0000256" key="7">
    <source>
        <dbReference type="ARBA" id="ARBA00023010"/>
    </source>
</evidence>
<feature type="domain" description="Tim44-like" evidence="12">
    <location>
        <begin position="271"/>
        <end position="420"/>
    </location>
</feature>
<evidence type="ECO:0000256" key="10">
    <source>
        <dbReference type="PIRNR" id="PIRNR037871"/>
    </source>
</evidence>
<dbReference type="InterPro" id="IPR017303">
    <property type="entry name" value="Tim44"/>
</dbReference>
<gene>
    <name evidence="13" type="ORF">CVLEPA_LOCUS8168</name>
</gene>
<dbReference type="Gene3D" id="3.10.450.240">
    <property type="match status" value="1"/>
</dbReference>
<evidence type="ECO:0000313" key="13">
    <source>
        <dbReference type="EMBL" id="CAK8678230.1"/>
    </source>
</evidence>
<name>A0ABP0FEY0_CLALP</name>
<evidence type="ECO:0000256" key="4">
    <source>
        <dbReference type="ARBA" id="ARBA00022792"/>
    </source>
</evidence>
<evidence type="ECO:0000256" key="3">
    <source>
        <dbReference type="ARBA" id="ARBA00022448"/>
    </source>
</evidence>
<keyword evidence="14" id="KW-1185">Reference proteome</keyword>
<evidence type="ECO:0000259" key="12">
    <source>
        <dbReference type="SMART" id="SM00978"/>
    </source>
</evidence>
<dbReference type="PANTHER" id="PTHR10721">
    <property type="entry name" value="MITOCHONDRIAL IMPORT INNER MEMBRANE TRANSLOCASE SUBUNIT TIM44"/>
    <property type="match status" value="1"/>
</dbReference>
<dbReference type="SMART" id="SM00978">
    <property type="entry name" value="Tim44"/>
    <property type="match status" value="1"/>
</dbReference>
<dbReference type="PANTHER" id="PTHR10721:SF1">
    <property type="entry name" value="MITOCHONDRIAL IMPORT INNER MEMBRANE TRANSLOCASE SUBUNIT TIM44"/>
    <property type="match status" value="1"/>
</dbReference>
<comment type="similarity">
    <text evidence="2 10">Belongs to the Tim44 family.</text>
</comment>
<evidence type="ECO:0000256" key="6">
    <source>
        <dbReference type="ARBA" id="ARBA00022946"/>
    </source>
</evidence>
<evidence type="ECO:0000256" key="1">
    <source>
        <dbReference type="ARBA" id="ARBA00004273"/>
    </source>
</evidence>
<evidence type="ECO:0000256" key="11">
    <source>
        <dbReference type="SAM" id="Coils"/>
    </source>
</evidence>
<comment type="function">
    <text evidence="10">Essential component of the PAM complex, a complex required for the translocation of transit peptide-containing proteins from the inner membrane into the mitochondrial matrix in an ATP-dependent manner.</text>
</comment>
<feature type="coiled-coil region" evidence="11">
    <location>
        <begin position="59"/>
        <end position="93"/>
    </location>
</feature>
<keyword evidence="8 10" id="KW-0496">Mitochondrion</keyword>
<evidence type="ECO:0000256" key="8">
    <source>
        <dbReference type="ARBA" id="ARBA00023128"/>
    </source>
</evidence>
<dbReference type="EMBL" id="CAWYQH010000046">
    <property type="protein sequence ID" value="CAK8678230.1"/>
    <property type="molecule type" value="Genomic_DNA"/>
</dbReference>
<dbReference type="InterPro" id="IPR032710">
    <property type="entry name" value="NTF2-like_dom_sf"/>
</dbReference>
<keyword evidence="3 10" id="KW-0813">Transport</keyword>
<reference evidence="13 14" key="1">
    <citation type="submission" date="2024-02" db="EMBL/GenBank/DDBJ databases">
        <authorList>
            <person name="Daric V."/>
            <person name="Darras S."/>
        </authorList>
    </citation>
    <scope>NUCLEOTIDE SEQUENCE [LARGE SCALE GENOMIC DNA]</scope>
</reference>
<dbReference type="InterPro" id="IPR007379">
    <property type="entry name" value="Tim44-like_dom"/>
</dbReference>
<keyword evidence="7 10" id="KW-0811">Translocation</keyword>
<keyword evidence="5 10" id="KW-0653">Protein transport</keyword>
<dbReference type="Pfam" id="PF04280">
    <property type="entry name" value="Tim44"/>
    <property type="match status" value="1"/>
</dbReference>
<dbReference type="SUPFAM" id="SSF54427">
    <property type="entry name" value="NTF2-like"/>
    <property type="match status" value="1"/>
</dbReference>
<evidence type="ECO:0000256" key="5">
    <source>
        <dbReference type="ARBA" id="ARBA00022927"/>
    </source>
</evidence>
<evidence type="ECO:0000256" key="2">
    <source>
        <dbReference type="ARBA" id="ARBA00009597"/>
    </source>
</evidence>
<proteinExistence type="inferred from homology"/>
<sequence length="427" mass="47896">MLNATRVISSKTIRRCAVLHLNESQNAVLDFRIPQNQIPIVTRSFSNRKGFIENLVDTIKQEYNKDTELKENIKKFRKEAQELEDSEALKKARQKFEDISKETSQNTEAVQEALGKVKSKISEAAEEIGKSDLGKAAGRLSEGISDAAKQASESEAVKKVQAGFQSIAQGSGVAPSSLYRAPSVLRMRKEKLDPVAERTIEANTDATNLVMHKDSVWNQQWESFKNSKVGERISEMKMQFDESDNIFIRGSRFVTDRISGIAGGLFGGTEISKIMTEIERIQPGFSGQAFLESCRYDIIPNVLEAIAHRKDEIIKDWCSEAPYNQLMFPVKQAETIGCRYEVKIIDLDHVDIAGATKVDQGPVLVISFQTQQINVVRNKKGEVVDGDENQILRVYHVWALCRDLEELDPRAAWKIIDQSSSSAPMLL</sequence>
<comment type="subcellular location">
    <subcellularLocation>
        <location evidence="1 10">Mitochondrion inner membrane</location>
    </subcellularLocation>
</comment>
<keyword evidence="6" id="KW-0809">Transit peptide</keyword>
<keyword evidence="11" id="KW-0175">Coiled coil</keyword>
<dbReference type="Proteomes" id="UP001642483">
    <property type="component" value="Unassembled WGS sequence"/>
</dbReference>
<keyword evidence="9 10" id="KW-0472">Membrane</keyword>
<protein>
    <recommendedName>
        <fullName evidence="10">Mitochondrial import inner membrane translocase subunit TIM44</fullName>
    </recommendedName>
</protein>
<organism evidence="13 14">
    <name type="scientific">Clavelina lepadiformis</name>
    <name type="common">Light-bulb sea squirt</name>
    <name type="synonym">Ascidia lepadiformis</name>
    <dbReference type="NCBI Taxonomy" id="159417"/>
    <lineage>
        <taxon>Eukaryota</taxon>
        <taxon>Metazoa</taxon>
        <taxon>Chordata</taxon>
        <taxon>Tunicata</taxon>
        <taxon>Ascidiacea</taxon>
        <taxon>Aplousobranchia</taxon>
        <taxon>Clavelinidae</taxon>
        <taxon>Clavelina</taxon>
    </lineage>
</organism>
<dbReference type="InterPro" id="IPR039544">
    <property type="entry name" value="Tim44-like"/>
</dbReference>
<evidence type="ECO:0000313" key="14">
    <source>
        <dbReference type="Proteomes" id="UP001642483"/>
    </source>
</evidence>
<comment type="caution">
    <text evidence="13">The sequence shown here is derived from an EMBL/GenBank/DDBJ whole genome shotgun (WGS) entry which is preliminary data.</text>
</comment>